<proteinExistence type="predicted"/>
<accession>A0ABQ9QYF1</accession>
<evidence type="ECO:0000313" key="2">
    <source>
        <dbReference type="EMBL" id="KAK1489211.1"/>
    </source>
</evidence>
<dbReference type="Proteomes" id="UP001227543">
    <property type="component" value="Unassembled WGS sequence"/>
</dbReference>
<reference evidence="2 3" key="1">
    <citation type="submission" date="2016-10" db="EMBL/GenBank/DDBJ databases">
        <title>The genome sequence of Colletotrichum fioriniae PJ7.</title>
        <authorList>
            <person name="Baroncelli R."/>
        </authorList>
    </citation>
    <scope>NUCLEOTIDE SEQUENCE [LARGE SCALE GENOMIC DNA]</scope>
    <source>
        <strain evidence="2 3">Tom-12</strain>
    </source>
</reference>
<evidence type="ECO:0000256" key="1">
    <source>
        <dbReference type="SAM" id="MobiDB-lite"/>
    </source>
</evidence>
<dbReference type="EMBL" id="MLFU01000057">
    <property type="protein sequence ID" value="KAK1489211.1"/>
    <property type="molecule type" value="Genomic_DNA"/>
</dbReference>
<protein>
    <submittedName>
        <fullName evidence="2">Uncharacterized protein</fullName>
    </submittedName>
</protein>
<keyword evidence="3" id="KW-1185">Reference proteome</keyword>
<sequence length="27" mass="2865">MLTIGQSSPGSSRSSAPERPQTPSRCF</sequence>
<evidence type="ECO:0000313" key="3">
    <source>
        <dbReference type="Proteomes" id="UP001227543"/>
    </source>
</evidence>
<gene>
    <name evidence="2" type="ORF">CTAM01_11166</name>
</gene>
<comment type="caution">
    <text evidence="2">The sequence shown here is derived from an EMBL/GenBank/DDBJ whole genome shotgun (WGS) entry which is preliminary data.</text>
</comment>
<organism evidence="2 3">
    <name type="scientific">Colletotrichum tamarilloi</name>
    <dbReference type="NCBI Taxonomy" id="1209934"/>
    <lineage>
        <taxon>Eukaryota</taxon>
        <taxon>Fungi</taxon>
        <taxon>Dikarya</taxon>
        <taxon>Ascomycota</taxon>
        <taxon>Pezizomycotina</taxon>
        <taxon>Sordariomycetes</taxon>
        <taxon>Hypocreomycetidae</taxon>
        <taxon>Glomerellales</taxon>
        <taxon>Glomerellaceae</taxon>
        <taxon>Colletotrichum</taxon>
        <taxon>Colletotrichum acutatum species complex</taxon>
    </lineage>
</organism>
<name>A0ABQ9QYF1_9PEZI</name>
<feature type="region of interest" description="Disordered" evidence="1">
    <location>
        <begin position="1"/>
        <end position="27"/>
    </location>
</feature>